<proteinExistence type="predicted"/>
<feature type="region of interest" description="Disordered" evidence="1">
    <location>
        <begin position="214"/>
        <end position="272"/>
    </location>
</feature>
<gene>
    <name evidence="2" type="ORF">BD311DRAFT_867053</name>
</gene>
<dbReference type="EMBL" id="ML143451">
    <property type="protein sequence ID" value="TBU26084.1"/>
    <property type="molecule type" value="Genomic_DNA"/>
</dbReference>
<feature type="compositionally biased region" description="Basic and acidic residues" evidence="1">
    <location>
        <begin position="243"/>
        <end position="263"/>
    </location>
</feature>
<feature type="compositionally biased region" description="Pro residues" evidence="1">
    <location>
        <begin position="176"/>
        <end position="186"/>
    </location>
</feature>
<dbReference type="InterPro" id="IPR053263">
    <property type="entry name" value="Euk_RPA34_RNAP_subunit"/>
</dbReference>
<feature type="region of interest" description="Disordered" evidence="1">
    <location>
        <begin position="1"/>
        <end position="53"/>
    </location>
</feature>
<keyword evidence="2" id="KW-0240">DNA-directed RNA polymerase</keyword>
<name>A0A4Q9MFD7_9APHY</name>
<dbReference type="AlphaFoldDB" id="A0A4Q9MFD7"/>
<dbReference type="PANTHER" id="PTHR28155">
    <property type="entry name" value="ACR243WP"/>
    <property type="match status" value="1"/>
</dbReference>
<evidence type="ECO:0000256" key="1">
    <source>
        <dbReference type="SAM" id="MobiDB-lite"/>
    </source>
</evidence>
<dbReference type="Gene3D" id="6.20.250.70">
    <property type="match status" value="1"/>
</dbReference>
<feature type="compositionally biased region" description="Polar residues" evidence="1">
    <location>
        <begin position="233"/>
        <end position="242"/>
    </location>
</feature>
<sequence>MSSSSASSSPEPEIVVAKTKRSKDKATKAKLVQPPADTDKNANEDEDASLAYKPPDGYVLMKHNIEDTDFDWDVINNDDNLELWVVRVPDGLKAKHLENVKIELPSSSNTTRLGTIDRKSTAYDVWALGDAEADVVGGDELQAVSCLLPRRKKGGKLYQAPHPISRRLVISARPSLPTPPASPPESSPVVHQNPPRHRHSPELLKHRFAPLGSLGLVDDPAAPMDTEPAPGSQAPTANSLKSQRTDAVEGSKKKRKVDIESPKKTKKAKKAS</sequence>
<accession>A0A4Q9MFD7</accession>
<protein>
    <submittedName>
        <fullName evidence="2">DNA-directed RNA polymerase I subunit RPA34.5-domain-containing protein</fullName>
    </submittedName>
</protein>
<feature type="region of interest" description="Disordered" evidence="1">
    <location>
        <begin position="173"/>
        <end position="200"/>
    </location>
</feature>
<dbReference type="GO" id="GO:0006360">
    <property type="term" value="P:transcription by RNA polymerase I"/>
    <property type="evidence" value="ECO:0007669"/>
    <property type="project" value="InterPro"/>
</dbReference>
<dbReference type="GO" id="GO:0000428">
    <property type="term" value="C:DNA-directed RNA polymerase complex"/>
    <property type="evidence" value="ECO:0007669"/>
    <property type="project" value="UniProtKB-KW"/>
</dbReference>
<dbReference type="OrthoDB" id="76224at2759"/>
<dbReference type="PANTHER" id="PTHR28155:SF1">
    <property type="entry name" value="DNA-DIRECTED RNA POLYMERASE I SUBUNIT RPA34.5-DOMAIN-CONTAINING PROTEIN"/>
    <property type="match status" value="1"/>
</dbReference>
<organism evidence="2">
    <name type="scientific">Dichomitus squalens</name>
    <dbReference type="NCBI Taxonomy" id="114155"/>
    <lineage>
        <taxon>Eukaryota</taxon>
        <taxon>Fungi</taxon>
        <taxon>Dikarya</taxon>
        <taxon>Basidiomycota</taxon>
        <taxon>Agaricomycotina</taxon>
        <taxon>Agaricomycetes</taxon>
        <taxon>Polyporales</taxon>
        <taxon>Polyporaceae</taxon>
        <taxon>Dichomitus</taxon>
    </lineage>
</organism>
<dbReference type="Pfam" id="PF08208">
    <property type="entry name" value="RNA_polI_A34"/>
    <property type="match status" value="1"/>
</dbReference>
<evidence type="ECO:0000313" key="2">
    <source>
        <dbReference type="EMBL" id="TBU26084.1"/>
    </source>
</evidence>
<keyword evidence="2" id="KW-0804">Transcription</keyword>
<dbReference type="InterPro" id="IPR013240">
    <property type="entry name" value="DNA-dir_RNA_pol1_su_RPA34"/>
</dbReference>
<dbReference type="Proteomes" id="UP000292957">
    <property type="component" value="Unassembled WGS sequence"/>
</dbReference>
<reference evidence="2" key="1">
    <citation type="submission" date="2019-01" db="EMBL/GenBank/DDBJ databases">
        <title>Draft genome sequences of three monokaryotic isolates of the white-rot basidiomycete fungus Dichomitus squalens.</title>
        <authorList>
            <consortium name="DOE Joint Genome Institute"/>
            <person name="Lopez S.C."/>
            <person name="Andreopoulos B."/>
            <person name="Pangilinan J."/>
            <person name="Lipzen A."/>
            <person name="Riley R."/>
            <person name="Ahrendt S."/>
            <person name="Ng V."/>
            <person name="Barry K."/>
            <person name="Daum C."/>
            <person name="Grigoriev I.V."/>
            <person name="Hilden K.S."/>
            <person name="Makela M.R."/>
            <person name="de Vries R.P."/>
        </authorList>
    </citation>
    <scope>NUCLEOTIDE SEQUENCE [LARGE SCALE GENOMIC DNA]</scope>
    <source>
        <strain evidence="2">OM18370.1</strain>
    </source>
</reference>